<dbReference type="AlphaFoldDB" id="A0A0E4HF24"/>
<evidence type="ECO:0000313" key="1">
    <source>
        <dbReference type="EMBL" id="CQR58446.1"/>
    </source>
</evidence>
<name>A0A0E4HF24_9BACL</name>
<dbReference type="KEGG" id="pri:PRIO_6095"/>
<dbReference type="EMBL" id="LN831776">
    <property type="protein sequence ID" value="CQR58446.1"/>
    <property type="molecule type" value="Genomic_DNA"/>
</dbReference>
<proteinExistence type="predicted"/>
<evidence type="ECO:0000313" key="2">
    <source>
        <dbReference type="Proteomes" id="UP000033163"/>
    </source>
</evidence>
<dbReference type="HOGENOM" id="CLU_161958_1_0_9"/>
<accession>A0A0E4HF24</accession>
<dbReference type="PATRIC" id="fig|1073571.4.peg.6517"/>
<dbReference type="STRING" id="483937.AMQ84_08755"/>
<evidence type="ECO:0008006" key="3">
    <source>
        <dbReference type="Google" id="ProtNLM"/>
    </source>
</evidence>
<gene>
    <name evidence="1" type="ORF">PRIO_6095</name>
</gene>
<dbReference type="Proteomes" id="UP000033163">
    <property type="component" value="Chromosome I"/>
</dbReference>
<dbReference type="RefSeq" id="WP_020427040.1">
    <property type="nucleotide sequence ID" value="NZ_AGBD01000282.1"/>
</dbReference>
<reference evidence="2" key="1">
    <citation type="submission" date="2015-03" db="EMBL/GenBank/DDBJ databases">
        <authorList>
            <person name="Wibberg D."/>
        </authorList>
    </citation>
    <scope>NUCLEOTIDE SEQUENCE [LARGE SCALE GENOMIC DNA]</scope>
</reference>
<organism evidence="1 2">
    <name type="scientific">Paenibacillus riograndensis SBR5</name>
    <dbReference type="NCBI Taxonomy" id="1073571"/>
    <lineage>
        <taxon>Bacteria</taxon>
        <taxon>Bacillati</taxon>
        <taxon>Bacillota</taxon>
        <taxon>Bacilli</taxon>
        <taxon>Bacillales</taxon>
        <taxon>Paenibacillaceae</taxon>
        <taxon>Paenibacillus</taxon>
        <taxon>Paenibacillus sonchi group</taxon>
    </lineage>
</organism>
<protein>
    <recommendedName>
        <fullName evidence="3">Phage tail assembly protein</fullName>
    </recommendedName>
</protein>
<sequence>METESSIGEVVAELYTFARPVTFEGNTIESLNIDFDKLTGEDILVCDRQYQAEAARQSSGELIKETNKAYQAYIVAKAAGVHVGLIRALSAKDFTKLTLRAQSFLLL</sequence>